<dbReference type="Gene3D" id="3.30.70.1430">
    <property type="entry name" value="Multidrug efflux transporter AcrB pore domain"/>
    <property type="match status" value="2"/>
</dbReference>
<keyword evidence="1" id="KW-0812">Transmembrane</keyword>
<name>A0ABX7ZES7_9RALS</name>
<feature type="transmembrane region" description="Helical" evidence="1">
    <location>
        <begin position="475"/>
        <end position="501"/>
    </location>
</feature>
<feature type="transmembrane region" description="Helical" evidence="1">
    <location>
        <begin position="900"/>
        <end position="920"/>
    </location>
</feature>
<feature type="transmembrane region" description="Helical" evidence="1">
    <location>
        <begin position="405"/>
        <end position="427"/>
    </location>
</feature>
<dbReference type="PANTHER" id="PTHR32063">
    <property type="match status" value="1"/>
</dbReference>
<dbReference type="Gene3D" id="3.30.2090.10">
    <property type="entry name" value="Multidrug efflux transporter AcrB TolC docking domain, DN and DC subdomains"/>
    <property type="match status" value="2"/>
</dbReference>
<sequence>MEHSRFNLSRWALEHQPLTRFLLVALLLGGIFAYSKLGQDEDPPFTFRAMVVQAFWPGATAEQMSRQVTDKIEKALQEVPYAWKIRSYSKPGETLVTFQLADTSPAKETPQLWYTVRKKVGDIASSLPAGVRGPYFNDDFGDVYGSIYALSADGFTYRQLNDYADAIRQQLLRVPNVAKVTLLGDQDEKIYIEFQQAKFAQMGLDINSIANQIAQQNNIGPSGVLVTPTDNVQIRLSGQFSDIRDLENLTLRGPGGTTNIRLGDIATVRHGYIDPPRAKMRFNGKEVIGLGISMAKGGDIIQLGKDLRATVDSIRAKLPVGIEMAQVQDQPQSVQHSVGEFVHVLIEAVVIVLGVSFLSLGLHTKPRLRIDVWPGLVVGLTIPLVLAVTFLFMNIFNIGLHKISLGALIIALGLLVDDAIIAVEMMVRKLEEGFSKMEAATFAYTSTAMPMLTGTLITATGFLPVGLARSTVGEYTFGIFAVTALALVLSWVAAVVFVPYLGYLLLHTKSHVGDGGHHELFDTPFYNRFRGWVNWCVEYRKTVIVITLVAFVLGVFGFKYVEKQFFPDSSRPELMVELWLPEGASFSQTEAEAKRFEALMRKQKNVESVAFFIGSGAPRFYLPLDQILPQTNVAQAIVMPTSLEAREGVRQDIIGLLKSQFPHLRGRVKLLPNGPPVPYPVQFRVMGPDIGGVRKIADQVKAIMQANPNTVGVNDNWNENVKVLRLDIDQDKARALGVTTGSIAQVTQTVMSGAPIAQYRDGDKLLDIVMRPQEDERNTLDALQSVQVPTASGRVVPLTQVARVGFAWEPGVIWRENRDYGITVQSDVVDGVQGPTVTEQINPLLDKIRADLPPDYQIRIAGAEEESANAGASIAAQMPLCIFIIFTLLMLQLHSFSRSVMVFLTGPLGLIGAAATLLLLHAPMGFVAQLGITALIGMIIRNSVILVDQIEQDVATGVPTWNAIVEAAVRRFRPIILTAAAAVLAMIPLSRSVFWGPMAAAIMGGLIVATVLTLLFLPALYAAWFRVKRPEAEAAAPTA</sequence>
<feature type="transmembrane region" description="Helical" evidence="1">
    <location>
        <begin position="439"/>
        <end position="463"/>
    </location>
</feature>
<organism evidence="2 3">
    <name type="scientific">Ralstonia syzygii</name>
    <dbReference type="NCBI Taxonomy" id="28097"/>
    <lineage>
        <taxon>Bacteria</taxon>
        <taxon>Pseudomonadati</taxon>
        <taxon>Pseudomonadota</taxon>
        <taxon>Betaproteobacteria</taxon>
        <taxon>Burkholderiales</taxon>
        <taxon>Burkholderiaceae</taxon>
        <taxon>Ralstonia</taxon>
        <taxon>Ralstonia solanacearum species complex</taxon>
    </lineage>
</organism>
<dbReference type="Gene3D" id="1.20.1640.10">
    <property type="entry name" value="Multidrug efflux transporter AcrB transmembrane domain"/>
    <property type="match status" value="2"/>
</dbReference>
<keyword evidence="3" id="KW-1185">Reference proteome</keyword>
<feature type="transmembrane region" description="Helical" evidence="1">
    <location>
        <begin position="975"/>
        <end position="994"/>
    </location>
</feature>
<feature type="transmembrane region" description="Helical" evidence="1">
    <location>
        <begin position="341"/>
        <end position="360"/>
    </location>
</feature>
<reference evidence="2 3" key="1">
    <citation type="journal article" date="2021" name="Phytopathology">
        <title>Complete genome sequence of Ralstonia syzygii subsp. indonesiensis strain LLRS-1, isolated from wilted tobacco in China.</title>
        <authorList>
            <person name="Lu C.H."/>
            <person name="Li J.Y."/>
            <person name="Mi M.G."/>
            <person name="Lin Z.L."/>
            <person name="Jiang N."/>
            <person name="Gai X."/>
            <person name="Ma J.H."/>
            <person name="Lei L.P."/>
            <person name="Xia Z.Y."/>
        </authorList>
    </citation>
    <scope>NUCLEOTIDE SEQUENCE [LARGE SCALE GENOMIC DNA]</scope>
    <source>
        <strain evidence="2 3">LLRS-1</strain>
    </source>
</reference>
<feature type="transmembrane region" description="Helical" evidence="1">
    <location>
        <begin position="874"/>
        <end position="893"/>
    </location>
</feature>
<gene>
    <name evidence="2" type="ORF">GO998_08220</name>
</gene>
<dbReference type="Gene3D" id="3.30.70.1320">
    <property type="entry name" value="Multidrug efflux transporter AcrB pore domain like"/>
    <property type="match status" value="1"/>
</dbReference>
<dbReference type="SUPFAM" id="SSF82866">
    <property type="entry name" value="Multidrug efflux transporter AcrB transmembrane domain"/>
    <property type="match status" value="2"/>
</dbReference>
<feature type="transmembrane region" description="Helical" evidence="1">
    <location>
        <begin position="926"/>
        <end position="947"/>
    </location>
</feature>
<feature type="transmembrane region" description="Helical" evidence="1">
    <location>
        <begin position="372"/>
        <end position="393"/>
    </location>
</feature>
<dbReference type="Gene3D" id="3.30.70.1440">
    <property type="entry name" value="Multidrug efflux transporter AcrB pore domain"/>
    <property type="match status" value="1"/>
</dbReference>
<feature type="transmembrane region" description="Helical" evidence="1">
    <location>
        <begin position="1000"/>
        <end position="1024"/>
    </location>
</feature>
<dbReference type="PRINTS" id="PR00702">
    <property type="entry name" value="ACRIFLAVINRP"/>
</dbReference>
<keyword evidence="1" id="KW-0472">Membrane</keyword>
<proteinExistence type="predicted"/>
<dbReference type="RefSeq" id="WP_211904985.1">
    <property type="nucleotide sequence ID" value="NZ_CP046729.1"/>
</dbReference>
<dbReference type="InterPro" id="IPR001036">
    <property type="entry name" value="Acrflvin-R"/>
</dbReference>
<dbReference type="SUPFAM" id="SSF82714">
    <property type="entry name" value="Multidrug efflux transporter AcrB TolC docking domain, DN and DC subdomains"/>
    <property type="match status" value="2"/>
</dbReference>
<evidence type="ECO:0000313" key="2">
    <source>
        <dbReference type="EMBL" id="QUP53742.1"/>
    </source>
</evidence>
<evidence type="ECO:0000313" key="3">
    <source>
        <dbReference type="Proteomes" id="UP000677898"/>
    </source>
</evidence>
<dbReference type="EMBL" id="CP046729">
    <property type="protein sequence ID" value="QUP53742.1"/>
    <property type="molecule type" value="Genomic_DNA"/>
</dbReference>
<dbReference type="SUPFAM" id="SSF82693">
    <property type="entry name" value="Multidrug efflux transporter AcrB pore domain, PN1, PN2, PC1 and PC2 subdomains"/>
    <property type="match status" value="3"/>
</dbReference>
<dbReference type="InterPro" id="IPR027463">
    <property type="entry name" value="AcrB_DN_DC_subdom"/>
</dbReference>
<protein>
    <submittedName>
        <fullName evidence="2">AcrB/AcrD/AcrF family protein</fullName>
    </submittedName>
</protein>
<evidence type="ECO:0000256" key="1">
    <source>
        <dbReference type="SAM" id="Phobius"/>
    </source>
</evidence>
<dbReference type="Pfam" id="PF00873">
    <property type="entry name" value="ACR_tran"/>
    <property type="match status" value="1"/>
</dbReference>
<dbReference type="Proteomes" id="UP000677898">
    <property type="component" value="Chromosome"/>
</dbReference>
<dbReference type="PANTHER" id="PTHR32063:SF18">
    <property type="entry name" value="CATION EFFLUX SYSTEM PROTEIN"/>
    <property type="match status" value="1"/>
</dbReference>
<accession>A0ABX7ZES7</accession>
<feature type="transmembrane region" description="Helical" evidence="1">
    <location>
        <begin position="542"/>
        <end position="561"/>
    </location>
</feature>
<keyword evidence="1" id="KW-1133">Transmembrane helix</keyword>